<dbReference type="SUPFAM" id="SSF54862">
    <property type="entry name" value="4Fe-4S ferredoxins"/>
    <property type="match status" value="1"/>
</dbReference>
<keyword evidence="1" id="KW-0813">Transport</keyword>
<dbReference type="PROSITE" id="PS00198">
    <property type="entry name" value="4FE4S_FER_1"/>
    <property type="match status" value="1"/>
</dbReference>
<dbReference type="AlphaFoldDB" id="A0A1G8G3T2"/>
<reference evidence="10" key="1">
    <citation type="submission" date="2016-10" db="EMBL/GenBank/DDBJ databases">
        <authorList>
            <person name="Varghese N."/>
            <person name="Submissions S."/>
        </authorList>
    </citation>
    <scope>NUCLEOTIDE SEQUENCE [LARGE SCALE GENOMIC DNA]</scope>
    <source>
        <strain evidence="10">DSM 8344</strain>
    </source>
</reference>
<keyword evidence="7" id="KW-0411">Iron-sulfur</keyword>
<dbReference type="Pfam" id="PF13247">
    <property type="entry name" value="Fer4_11"/>
    <property type="match status" value="1"/>
</dbReference>
<protein>
    <submittedName>
        <fullName evidence="9">Fe-S-cluster-containing dehydrogenase component</fullName>
    </submittedName>
</protein>
<keyword evidence="2" id="KW-0004">4Fe-4S</keyword>
<evidence type="ECO:0000256" key="4">
    <source>
        <dbReference type="ARBA" id="ARBA00022737"/>
    </source>
</evidence>
<dbReference type="OrthoDB" id="9810688at2"/>
<keyword evidence="5" id="KW-0249">Electron transport</keyword>
<feature type="domain" description="4Fe-4S ferredoxin-type" evidence="8">
    <location>
        <begin position="75"/>
        <end position="104"/>
    </location>
</feature>
<keyword evidence="10" id="KW-1185">Reference proteome</keyword>
<dbReference type="InterPro" id="IPR050954">
    <property type="entry name" value="ET_IronSulfur_Cluster-Binding"/>
</dbReference>
<evidence type="ECO:0000256" key="5">
    <source>
        <dbReference type="ARBA" id="ARBA00022982"/>
    </source>
</evidence>
<accession>A0A1G8G3T2</accession>
<evidence type="ECO:0000259" key="8">
    <source>
        <dbReference type="PROSITE" id="PS51379"/>
    </source>
</evidence>
<evidence type="ECO:0000256" key="2">
    <source>
        <dbReference type="ARBA" id="ARBA00022485"/>
    </source>
</evidence>
<keyword evidence="4" id="KW-0677">Repeat</keyword>
<dbReference type="Proteomes" id="UP000198656">
    <property type="component" value="Unassembled WGS sequence"/>
</dbReference>
<evidence type="ECO:0000256" key="7">
    <source>
        <dbReference type="ARBA" id="ARBA00023014"/>
    </source>
</evidence>
<feature type="domain" description="4Fe-4S ferredoxin-type" evidence="8">
    <location>
        <begin position="5"/>
        <end position="35"/>
    </location>
</feature>
<dbReference type="RefSeq" id="WP_092334757.1">
    <property type="nucleotide sequence ID" value="NZ_FNCP01000021.1"/>
</dbReference>
<dbReference type="STRING" id="1121419.SAMN05443529_12149"/>
<dbReference type="InterPro" id="IPR017900">
    <property type="entry name" value="4Fe4S_Fe_S_CS"/>
</dbReference>
<keyword evidence="3" id="KW-0479">Metal-binding</keyword>
<dbReference type="PANTHER" id="PTHR43177:SF5">
    <property type="entry name" value="ANAEROBIC DIMETHYL SULFOXIDE REDUCTASE CHAIN B-RELATED"/>
    <property type="match status" value="1"/>
</dbReference>
<keyword evidence="6" id="KW-0408">Iron</keyword>
<evidence type="ECO:0000256" key="1">
    <source>
        <dbReference type="ARBA" id="ARBA00022448"/>
    </source>
</evidence>
<sequence length="179" mass="20200">MTEQIGFLFNADRCVGCKSCEMACKNENSTPLNVNWRRVSSLKSGKNISISCNHCESPECFRVCTRRAYVKRRDGIVMIDVNRCDGCMNCVSACPYNAPQFDIEKNKASKCTFCLPRREAGLMPACVSACHTGALSTINMEQYPNDTVATIEGFPNIRLTKPSIRFYPVKEKARYWIKN</sequence>
<dbReference type="Pfam" id="PF00037">
    <property type="entry name" value="Fer4"/>
    <property type="match status" value="1"/>
</dbReference>
<dbReference type="InterPro" id="IPR017896">
    <property type="entry name" value="4Fe4S_Fe-S-bd"/>
</dbReference>
<evidence type="ECO:0000313" key="10">
    <source>
        <dbReference type="Proteomes" id="UP000198656"/>
    </source>
</evidence>
<gene>
    <name evidence="9" type="ORF">SAMN05443529_12149</name>
</gene>
<dbReference type="GO" id="GO:0046872">
    <property type="term" value="F:metal ion binding"/>
    <property type="evidence" value="ECO:0007669"/>
    <property type="project" value="UniProtKB-KW"/>
</dbReference>
<dbReference type="EMBL" id="FNCP01000021">
    <property type="protein sequence ID" value="SDH88940.1"/>
    <property type="molecule type" value="Genomic_DNA"/>
</dbReference>
<dbReference type="GO" id="GO:0051539">
    <property type="term" value="F:4 iron, 4 sulfur cluster binding"/>
    <property type="evidence" value="ECO:0007669"/>
    <property type="project" value="UniProtKB-KW"/>
</dbReference>
<name>A0A1G8G3T2_9FIRM</name>
<evidence type="ECO:0000313" key="9">
    <source>
        <dbReference type="EMBL" id="SDH88940.1"/>
    </source>
</evidence>
<proteinExistence type="predicted"/>
<dbReference type="Gene3D" id="3.30.70.20">
    <property type="match status" value="2"/>
</dbReference>
<dbReference type="CDD" id="cd16371">
    <property type="entry name" value="DMSOR_beta_like"/>
    <property type="match status" value="1"/>
</dbReference>
<evidence type="ECO:0000256" key="6">
    <source>
        <dbReference type="ARBA" id="ARBA00023004"/>
    </source>
</evidence>
<evidence type="ECO:0000256" key="3">
    <source>
        <dbReference type="ARBA" id="ARBA00022723"/>
    </source>
</evidence>
<organism evidence="9 10">
    <name type="scientific">Desulfosporosinus hippei DSM 8344</name>
    <dbReference type="NCBI Taxonomy" id="1121419"/>
    <lineage>
        <taxon>Bacteria</taxon>
        <taxon>Bacillati</taxon>
        <taxon>Bacillota</taxon>
        <taxon>Clostridia</taxon>
        <taxon>Eubacteriales</taxon>
        <taxon>Desulfitobacteriaceae</taxon>
        <taxon>Desulfosporosinus</taxon>
    </lineage>
</organism>
<dbReference type="PROSITE" id="PS51379">
    <property type="entry name" value="4FE4S_FER_2"/>
    <property type="match status" value="2"/>
</dbReference>
<dbReference type="PANTHER" id="PTHR43177">
    <property type="entry name" value="PROTEIN NRFC"/>
    <property type="match status" value="1"/>
</dbReference>